<sequence>MYPEIQQKWVKNSINLGFLGSSSKLENDADTIKAQDWFTHKKKEGWVIPRIANSLSIASPDNWDIIPGAAGVPNGPQNQGSDVEDSGRKGAGFGGPMNTTNRKNNYCVRYVRNNCWREDFEEAGHTFSILDNIDESRLIDDGGMPKIVAERKPGARRLCGAGAAVSRPAQL</sequence>
<gene>
    <name evidence="2" type="ORF">R3P38DRAFT_2806457</name>
</gene>
<keyword evidence="3" id="KW-1185">Reference proteome</keyword>
<feature type="region of interest" description="Disordered" evidence="1">
    <location>
        <begin position="68"/>
        <end position="97"/>
    </location>
</feature>
<reference evidence="2 3" key="1">
    <citation type="journal article" date="2024" name="J Genomics">
        <title>Draft genome sequencing and assembly of Favolaschia claudopus CIRM-BRFM 2984 isolated from oak limbs.</title>
        <authorList>
            <person name="Navarro D."/>
            <person name="Drula E."/>
            <person name="Chaduli D."/>
            <person name="Cazenave R."/>
            <person name="Ahrendt S."/>
            <person name="Wang J."/>
            <person name="Lipzen A."/>
            <person name="Daum C."/>
            <person name="Barry K."/>
            <person name="Grigoriev I.V."/>
            <person name="Favel A."/>
            <person name="Rosso M.N."/>
            <person name="Martin F."/>
        </authorList>
    </citation>
    <scope>NUCLEOTIDE SEQUENCE [LARGE SCALE GENOMIC DNA]</scope>
    <source>
        <strain evidence="2 3">CIRM-BRFM 2984</strain>
    </source>
</reference>
<dbReference type="AlphaFoldDB" id="A0AAV9ZJQ8"/>
<dbReference type="EMBL" id="JAWWNJ010000137">
    <property type="protein sequence ID" value="KAK6984440.1"/>
    <property type="molecule type" value="Genomic_DNA"/>
</dbReference>
<evidence type="ECO:0000313" key="2">
    <source>
        <dbReference type="EMBL" id="KAK6984440.1"/>
    </source>
</evidence>
<dbReference type="Proteomes" id="UP001362999">
    <property type="component" value="Unassembled WGS sequence"/>
</dbReference>
<name>A0AAV9ZJQ8_9AGAR</name>
<evidence type="ECO:0000313" key="3">
    <source>
        <dbReference type="Proteomes" id="UP001362999"/>
    </source>
</evidence>
<accession>A0AAV9ZJQ8</accession>
<organism evidence="2 3">
    <name type="scientific">Favolaschia claudopus</name>
    <dbReference type="NCBI Taxonomy" id="2862362"/>
    <lineage>
        <taxon>Eukaryota</taxon>
        <taxon>Fungi</taxon>
        <taxon>Dikarya</taxon>
        <taxon>Basidiomycota</taxon>
        <taxon>Agaricomycotina</taxon>
        <taxon>Agaricomycetes</taxon>
        <taxon>Agaricomycetidae</taxon>
        <taxon>Agaricales</taxon>
        <taxon>Marasmiineae</taxon>
        <taxon>Mycenaceae</taxon>
        <taxon>Favolaschia</taxon>
    </lineage>
</organism>
<evidence type="ECO:0000256" key="1">
    <source>
        <dbReference type="SAM" id="MobiDB-lite"/>
    </source>
</evidence>
<comment type="caution">
    <text evidence="2">The sequence shown here is derived from an EMBL/GenBank/DDBJ whole genome shotgun (WGS) entry which is preliminary data.</text>
</comment>
<protein>
    <submittedName>
        <fullName evidence="2">Uncharacterized protein</fullName>
    </submittedName>
</protein>
<proteinExistence type="predicted"/>